<dbReference type="Pfam" id="PF12851">
    <property type="entry name" value="Tet_JBP"/>
    <property type="match status" value="1"/>
</dbReference>
<dbReference type="EMBL" id="MN448299">
    <property type="protein sequence ID" value="QFG75100.1"/>
    <property type="molecule type" value="Genomic_DNA"/>
</dbReference>
<evidence type="ECO:0000256" key="1">
    <source>
        <dbReference type="ARBA" id="ARBA00001954"/>
    </source>
</evidence>
<accession>A0A5J6VM14</accession>
<organism evidence="7">
    <name type="scientific">Megaviridae environmental sample</name>
    <dbReference type="NCBI Taxonomy" id="1737588"/>
    <lineage>
        <taxon>Viruses</taxon>
        <taxon>Varidnaviria</taxon>
        <taxon>Bamfordvirae</taxon>
        <taxon>Nucleocytoviricota</taxon>
        <taxon>Megaviricetes</taxon>
        <taxon>Imitervirales</taxon>
        <taxon>Mimiviridae</taxon>
        <taxon>environmental samples</taxon>
    </lineage>
</organism>
<evidence type="ECO:0000313" key="7">
    <source>
        <dbReference type="EMBL" id="QFG75100.1"/>
    </source>
</evidence>
<dbReference type="InterPro" id="IPR024779">
    <property type="entry name" value="2OGFeDO_JBP1/TET_oxygenase_dom"/>
</dbReference>
<keyword evidence="2" id="KW-0479">Metal-binding</keyword>
<sequence length="299" mass="34933">MVKTYRLKKKIPDNKVDKLGNTFVKPKQISLIINHDADVYNEEGQLLLKFRKNKLKKHHINSFYDNIVPFMLKHPTQNRGSTTGSKKKHVRTNPSVYSTIVGYFDRWGPSHKVTFKRNNLKKQPLEVRETMFSEQHPQKFKQLLPLVKEIDVLYKQYIPDKYAKQIKKARQTYFKISNTSFTTVTTNLNFKTAIHRDKGDDIEGFGNLAVIEKGKYKGAETCLPQYGVGVNVRTGDILYMDVHQWHGNLPMVPIDKDAKRLSIVCYLRKNLWARTKGKTKSFLHKHLSFIRKLKTKKKK</sequence>
<evidence type="ECO:0000256" key="3">
    <source>
        <dbReference type="ARBA" id="ARBA00022964"/>
    </source>
</evidence>
<name>A0A5J6VM14_9VIRU</name>
<proteinExistence type="predicted"/>
<evidence type="ECO:0000256" key="4">
    <source>
        <dbReference type="ARBA" id="ARBA00023002"/>
    </source>
</evidence>
<evidence type="ECO:0000259" key="6">
    <source>
        <dbReference type="Pfam" id="PF12851"/>
    </source>
</evidence>
<dbReference type="GO" id="GO:0051213">
    <property type="term" value="F:dioxygenase activity"/>
    <property type="evidence" value="ECO:0007669"/>
    <property type="project" value="UniProtKB-KW"/>
</dbReference>
<keyword evidence="4" id="KW-0560">Oxidoreductase</keyword>
<dbReference type="GO" id="GO:0046872">
    <property type="term" value="F:metal ion binding"/>
    <property type="evidence" value="ECO:0007669"/>
    <property type="project" value="UniProtKB-KW"/>
</dbReference>
<keyword evidence="3" id="KW-0223">Dioxygenase</keyword>
<protein>
    <submittedName>
        <fullName evidence="7">Oxygenase domain of the 2OGFeDO superfamily</fullName>
    </submittedName>
</protein>
<reference evidence="7" key="1">
    <citation type="journal article" date="2019" name="Philos. Trans. R. Soc. Lond., B, Biol. Sci.">
        <title>Targeted metagenomic recovery of four divergent viruses reveals shared and distinctive characteristics of giant viruses of marine eukaryotes.</title>
        <authorList>
            <person name="Needham D.M."/>
            <person name="Poirier C."/>
            <person name="Hehenberger E."/>
            <person name="Jimenez V."/>
            <person name="Swalwell J.E."/>
            <person name="Santoro A.E."/>
            <person name="Worden A.Z."/>
        </authorList>
    </citation>
    <scope>NUCLEOTIDE SEQUENCE</scope>
    <source>
        <strain evidence="7">OPacV-421</strain>
    </source>
</reference>
<feature type="domain" description="2OGFeDO JBP1/TET oxygenase" evidence="6">
    <location>
        <begin position="124"/>
        <end position="269"/>
    </location>
</feature>
<keyword evidence="5" id="KW-0408">Iron</keyword>
<evidence type="ECO:0000256" key="5">
    <source>
        <dbReference type="ARBA" id="ARBA00023004"/>
    </source>
</evidence>
<comment type="cofactor">
    <cofactor evidence="1">
        <name>Fe(2+)</name>
        <dbReference type="ChEBI" id="CHEBI:29033"/>
    </cofactor>
</comment>
<evidence type="ECO:0000256" key="2">
    <source>
        <dbReference type="ARBA" id="ARBA00022723"/>
    </source>
</evidence>